<accession>A0A198FGF7</accession>
<dbReference type="Proteomes" id="UP000094023">
    <property type="component" value="Unassembled WGS sequence"/>
</dbReference>
<feature type="transmembrane region" description="Helical" evidence="1">
    <location>
        <begin position="9"/>
        <end position="27"/>
    </location>
</feature>
<proteinExistence type="predicted"/>
<dbReference type="Pfam" id="PF11745">
    <property type="entry name" value="DUF3304"/>
    <property type="match status" value="1"/>
</dbReference>
<dbReference type="STRING" id="1354337.M983_2727"/>
<name>A0A198FGF7_9GAMM</name>
<dbReference type="OrthoDB" id="6459183at2"/>
<reference evidence="2 3" key="1">
    <citation type="submission" date="2016-04" db="EMBL/GenBank/DDBJ databases">
        <title>ATOL: Assembling a taxonomically balanced genome-scale reconstruction of the evolutionary history of the Enterobacteriaceae.</title>
        <authorList>
            <person name="Plunkett G.III."/>
            <person name="Neeno-Eckwall E.C."/>
            <person name="Glasner J.D."/>
            <person name="Perna N.T."/>
        </authorList>
    </citation>
    <scope>NUCLEOTIDE SEQUENCE [LARGE SCALE GENOMIC DNA]</scope>
    <source>
        <strain evidence="2 3">ATCC 19692</strain>
    </source>
</reference>
<organism evidence="2 3">
    <name type="scientific">Proteus myxofaciens ATCC 19692</name>
    <dbReference type="NCBI Taxonomy" id="1354337"/>
    <lineage>
        <taxon>Bacteria</taxon>
        <taxon>Pseudomonadati</taxon>
        <taxon>Pseudomonadota</taxon>
        <taxon>Gammaproteobacteria</taxon>
        <taxon>Enterobacterales</taxon>
        <taxon>Morganellaceae</taxon>
        <taxon>Proteus</taxon>
    </lineage>
</organism>
<keyword evidence="1" id="KW-1133">Transmembrane helix</keyword>
<evidence type="ECO:0008006" key="4">
    <source>
        <dbReference type="Google" id="ProtNLM"/>
    </source>
</evidence>
<dbReference type="EMBL" id="LXEN01000138">
    <property type="protein sequence ID" value="OAT23499.1"/>
    <property type="molecule type" value="Genomic_DNA"/>
</dbReference>
<evidence type="ECO:0000256" key="1">
    <source>
        <dbReference type="SAM" id="Phobius"/>
    </source>
</evidence>
<comment type="caution">
    <text evidence="2">The sequence shown here is derived from an EMBL/GenBank/DDBJ whole genome shotgun (WGS) entry which is preliminary data.</text>
</comment>
<evidence type="ECO:0000313" key="3">
    <source>
        <dbReference type="Proteomes" id="UP000094023"/>
    </source>
</evidence>
<keyword evidence="1" id="KW-0472">Membrane</keyword>
<dbReference type="InterPro" id="IPR021733">
    <property type="entry name" value="DUF3304"/>
</dbReference>
<gene>
    <name evidence="2" type="ORF">M983_2727</name>
</gene>
<dbReference type="AlphaFoldDB" id="A0A198FGF7"/>
<keyword evidence="1" id="KW-0812">Transmembrane</keyword>
<evidence type="ECO:0000313" key="2">
    <source>
        <dbReference type="EMBL" id="OAT23499.1"/>
    </source>
</evidence>
<dbReference type="RefSeq" id="WP_083954609.1">
    <property type="nucleotide sequence ID" value="NZ_LXEN01000138.1"/>
</dbReference>
<keyword evidence="3" id="KW-1185">Reference proteome</keyword>
<protein>
    <recommendedName>
        <fullName evidence="4">DUF3304 domain-containing protein</fullName>
    </recommendedName>
</protein>
<sequence length="172" mass="19500">MSSKINRKVFAIISGIAIALIAVYLLFIHQPEEKYLAGNLHGYNHVKDTSVNWFKVNGNYGQGAGGTCCILVPAKWTPNQTVLVEWEVDPNAYDKSPPIGTDEFRQYMKQHKANYRHYQKMVEIPEYDDPCSVDVHFLPCQEVKITLSCHGTSHPDYPIKEPSFMEEPAVCP</sequence>